<protein>
    <submittedName>
        <fullName evidence="4">MmgE/PrpD family protein</fullName>
    </submittedName>
</protein>
<dbReference type="OrthoDB" id="9797528at2"/>
<dbReference type="Pfam" id="PF19305">
    <property type="entry name" value="MmgE_PrpD_C"/>
    <property type="match status" value="1"/>
</dbReference>
<name>A0A5N0UWY4_9PSEU</name>
<dbReference type="InterPro" id="IPR042188">
    <property type="entry name" value="MmgE/PrpD_sf_2"/>
</dbReference>
<organism evidence="4 5">
    <name type="scientific">Amycolatopsis acidicola</name>
    <dbReference type="NCBI Taxonomy" id="2596893"/>
    <lineage>
        <taxon>Bacteria</taxon>
        <taxon>Bacillati</taxon>
        <taxon>Actinomycetota</taxon>
        <taxon>Actinomycetes</taxon>
        <taxon>Pseudonocardiales</taxon>
        <taxon>Pseudonocardiaceae</taxon>
        <taxon>Amycolatopsis</taxon>
    </lineage>
</organism>
<reference evidence="4" key="1">
    <citation type="submission" date="2019-09" db="EMBL/GenBank/DDBJ databases">
        <authorList>
            <person name="Teo W.F.A."/>
            <person name="Duangmal K."/>
        </authorList>
    </citation>
    <scope>NUCLEOTIDE SEQUENCE [LARGE SCALE GENOMIC DNA]</scope>
    <source>
        <strain evidence="4">K81G1</strain>
    </source>
</reference>
<proteinExistence type="inferred from homology"/>
<evidence type="ECO:0000313" key="5">
    <source>
        <dbReference type="Proteomes" id="UP000319769"/>
    </source>
</evidence>
<dbReference type="Pfam" id="PF03972">
    <property type="entry name" value="MmgE_PrpD_N"/>
    <property type="match status" value="1"/>
</dbReference>
<comment type="similarity">
    <text evidence="1">Belongs to the PrpD family.</text>
</comment>
<dbReference type="Gene3D" id="3.30.1330.120">
    <property type="entry name" value="2-methylcitrate dehydratase PrpD"/>
    <property type="match status" value="1"/>
</dbReference>
<dbReference type="Proteomes" id="UP000319769">
    <property type="component" value="Unassembled WGS sequence"/>
</dbReference>
<dbReference type="InterPro" id="IPR045337">
    <property type="entry name" value="MmgE_PrpD_C"/>
</dbReference>
<dbReference type="AlphaFoldDB" id="A0A5N0UWY4"/>
<dbReference type="PANTHER" id="PTHR16943:SF8">
    <property type="entry name" value="2-METHYLCITRATE DEHYDRATASE"/>
    <property type="match status" value="1"/>
</dbReference>
<evidence type="ECO:0000259" key="2">
    <source>
        <dbReference type="Pfam" id="PF03972"/>
    </source>
</evidence>
<evidence type="ECO:0000259" key="3">
    <source>
        <dbReference type="Pfam" id="PF19305"/>
    </source>
</evidence>
<sequence>MPSDHRVRRFPLGHIEERIAEFLVTTPAAEVPEAAVRAAHRSSFDCVGCILAAAAQPSAQRIIRYAEAEGATGNAAILGTGLTTSPGVAALANGTLAHWLDYDDGRTACGHAASVLFPATLAIAQSYGVGGQDLLVAYALGLEVVNHISDACRYEEKVSGFHRTALFGILGATAAAARLAGLDQQQTIMALGTAGSMPSGLVRNFGSHTKPLHAGMAARGAVTAVQLAADGWTGSADILGGQLGWADSYIGDYDYASMAKELGTRWLTAETPPLIKEYPCCGASHGPLDALFTLMREHGFTAADVAEVEVGAPHDSMVMMYREPASGFQGKFSLLYSVATALVDGKLDVDSFSDARLARPEYAEAAAKVRISLTSGWDDDGVRNDHARVKPGDTLPVVVRLKDGRRLERASQRIAGLRTPEAVEGKFRANAARVLPAAQVEEALAEWGKLADLDAAVRTVVPR</sequence>
<feature type="domain" description="MmgE/PrpD C-terminal" evidence="3">
    <location>
        <begin position="278"/>
        <end position="443"/>
    </location>
</feature>
<dbReference type="InterPro" id="IPR005656">
    <property type="entry name" value="MmgE_PrpD"/>
</dbReference>
<dbReference type="InterPro" id="IPR045336">
    <property type="entry name" value="MmgE_PrpD_N"/>
</dbReference>
<dbReference type="Gene3D" id="1.10.4100.10">
    <property type="entry name" value="2-methylcitrate dehydratase PrpD"/>
    <property type="match status" value="1"/>
</dbReference>
<gene>
    <name evidence="4" type="ORF">FPZ12_024455</name>
</gene>
<dbReference type="EMBL" id="VMNW02000039">
    <property type="protein sequence ID" value="KAA9157793.1"/>
    <property type="molecule type" value="Genomic_DNA"/>
</dbReference>
<accession>A0A5N0UWY4</accession>
<dbReference type="InterPro" id="IPR042183">
    <property type="entry name" value="MmgE/PrpD_sf_1"/>
</dbReference>
<dbReference type="PANTHER" id="PTHR16943">
    <property type="entry name" value="2-METHYLCITRATE DEHYDRATASE-RELATED"/>
    <property type="match status" value="1"/>
</dbReference>
<dbReference type="GO" id="GO:0016829">
    <property type="term" value="F:lyase activity"/>
    <property type="evidence" value="ECO:0007669"/>
    <property type="project" value="InterPro"/>
</dbReference>
<dbReference type="SUPFAM" id="SSF103378">
    <property type="entry name" value="2-methylcitrate dehydratase PrpD"/>
    <property type="match status" value="1"/>
</dbReference>
<dbReference type="InterPro" id="IPR036148">
    <property type="entry name" value="MmgE/PrpD_sf"/>
</dbReference>
<evidence type="ECO:0000313" key="4">
    <source>
        <dbReference type="EMBL" id="KAA9157793.1"/>
    </source>
</evidence>
<feature type="domain" description="MmgE/PrpD N-terminal" evidence="2">
    <location>
        <begin position="17"/>
        <end position="255"/>
    </location>
</feature>
<evidence type="ECO:0000256" key="1">
    <source>
        <dbReference type="ARBA" id="ARBA00006174"/>
    </source>
</evidence>
<keyword evidence="5" id="KW-1185">Reference proteome</keyword>
<comment type="caution">
    <text evidence="4">The sequence shown here is derived from an EMBL/GenBank/DDBJ whole genome shotgun (WGS) entry which is preliminary data.</text>
</comment>